<gene>
    <name evidence="2" type="ORF">G7Y89_g5544</name>
</gene>
<name>A0A8H4RQH7_9HELO</name>
<evidence type="ECO:0000313" key="2">
    <source>
        <dbReference type="EMBL" id="KAF4632587.1"/>
    </source>
</evidence>
<dbReference type="GO" id="GO:0035303">
    <property type="term" value="P:regulation of dephosphorylation"/>
    <property type="evidence" value="ECO:0007669"/>
    <property type="project" value="TreeGrafter"/>
</dbReference>
<dbReference type="Gene3D" id="1.25.40.540">
    <property type="entry name" value="TAP42-like family"/>
    <property type="match status" value="1"/>
</dbReference>
<reference evidence="2 3" key="1">
    <citation type="submission" date="2020-03" db="EMBL/GenBank/DDBJ databases">
        <title>Draft Genome Sequence of Cudoniella acicularis.</title>
        <authorList>
            <person name="Buettner E."/>
            <person name="Kellner H."/>
        </authorList>
    </citation>
    <scope>NUCLEOTIDE SEQUENCE [LARGE SCALE GENOMIC DNA]</scope>
    <source>
        <strain evidence="2 3">DSM 108380</strain>
    </source>
</reference>
<dbReference type="InterPro" id="IPR038511">
    <property type="entry name" value="TAP42/TAP46-like_sf"/>
</dbReference>
<sequence length="375" mass="42239">MADQSIKSLFSSAERQRKDIESSWDSNTATYQQNLAAAITTYDDCLKLADRLSLFSPNETLEDLTSGDLQYLLINYRLAELILRISNKDRKGVIQRARVAYERYLSLLDHYEILSGPDKKLHHTYTEAPTTFSTISTTDPNARRNAKIVNFKQEKELKKETRGMSPCALHKWRQELTASQHLEQNPSALQNDDDAVRELQLTHIALCTHATFQQLESMARELEILAMAPPTPPPGPESLERDYRERMGIRGKGEEEGYSDRLDRRDMLSSANKGPILSSGGKPLRPFTLLDSRQSIKAGVFKPGHNLPTMTIDEYLEEERARGGIIEGGGEASGLSPEPDEDNIEKGDLETMKAREWDEFVEENPKGSGNTLNRG</sequence>
<evidence type="ECO:0000256" key="1">
    <source>
        <dbReference type="SAM" id="MobiDB-lite"/>
    </source>
</evidence>
<feature type="region of interest" description="Disordered" evidence="1">
    <location>
        <begin position="326"/>
        <end position="345"/>
    </location>
</feature>
<dbReference type="GO" id="GO:0005829">
    <property type="term" value="C:cytosol"/>
    <property type="evidence" value="ECO:0007669"/>
    <property type="project" value="TreeGrafter"/>
</dbReference>
<evidence type="ECO:0008006" key="4">
    <source>
        <dbReference type="Google" id="ProtNLM"/>
    </source>
</evidence>
<protein>
    <recommendedName>
        <fullName evidence="4">TAP42-like protein</fullName>
    </recommendedName>
</protein>
<dbReference type="GO" id="GO:0009966">
    <property type="term" value="P:regulation of signal transduction"/>
    <property type="evidence" value="ECO:0007669"/>
    <property type="project" value="InterPro"/>
</dbReference>
<keyword evidence="3" id="KW-1185">Reference proteome</keyword>
<dbReference type="OrthoDB" id="10261753at2759"/>
<dbReference type="GO" id="GO:0051721">
    <property type="term" value="F:protein phosphatase 2A binding"/>
    <property type="evidence" value="ECO:0007669"/>
    <property type="project" value="TreeGrafter"/>
</dbReference>
<dbReference type="EMBL" id="JAAMPI010000334">
    <property type="protein sequence ID" value="KAF4632587.1"/>
    <property type="molecule type" value="Genomic_DNA"/>
</dbReference>
<proteinExistence type="predicted"/>
<dbReference type="InterPro" id="IPR007304">
    <property type="entry name" value="TAP46-like"/>
</dbReference>
<accession>A0A8H4RQH7</accession>
<comment type="caution">
    <text evidence="2">The sequence shown here is derived from an EMBL/GenBank/DDBJ whole genome shotgun (WGS) entry which is preliminary data.</text>
</comment>
<dbReference type="Pfam" id="PF04177">
    <property type="entry name" value="TAP42"/>
    <property type="match status" value="1"/>
</dbReference>
<organism evidence="2 3">
    <name type="scientific">Cudoniella acicularis</name>
    <dbReference type="NCBI Taxonomy" id="354080"/>
    <lineage>
        <taxon>Eukaryota</taxon>
        <taxon>Fungi</taxon>
        <taxon>Dikarya</taxon>
        <taxon>Ascomycota</taxon>
        <taxon>Pezizomycotina</taxon>
        <taxon>Leotiomycetes</taxon>
        <taxon>Helotiales</taxon>
        <taxon>Tricladiaceae</taxon>
        <taxon>Cudoniella</taxon>
    </lineage>
</organism>
<dbReference type="Proteomes" id="UP000566819">
    <property type="component" value="Unassembled WGS sequence"/>
</dbReference>
<dbReference type="PANTHER" id="PTHR10933:SF9">
    <property type="entry name" value="IMMUNOGLOBULIN-BINDING PROTEIN 1"/>
    <property type="match status" value="1"/>
</dbReference>
<evidence type="ECO:0000313" key="3">
    <source>
        <dbReference type="Proteomes" id="UP000566819"/>
    </source>
</evidence>
<dbReference type="PANTHER" id="PTHR10933">
    <property type="entry name" value="IMMUNOGLOBULIN-BINDING PROTEIN 1"/>
    <property type="match status" value="1"/>
</dbReference>
<dbReference type="AlphaFoldDB" id="A0A8H4RQH7"/>